<proteinExistence type="inferred from homology"/>
<keyword evidence="7" id="KW-0547">Nucleotide-binding</keyword>
<reference evidence="13 14" key="1">
    <citation type="submission" date="2016-01" db="EMBL/GenBank/DDBJ databases">
        <title>The new phylogeny of the genus Mycobacterium.</title>
        <authorList>
            <person name="Tarcisio F."/>
            <person name="Conor M."/>
            <person name="Antonella G."/>
            <person name="Elisabetta G."/>
            <person name="Giulia F.S."/>
            <person name="Sara T."/>
            <person name="Anna F."/>
            <person name="Clotilde B."/>
            <person name="Roberto B."/>
            <person name="Veronica D.S."/>
            <person name="Fabio R."/>
            <person name="Monica P."/>
            <person name="Olivier J."/>
            <person name="Enrico T."/>
            <person name="Nicola S."/>
        </authorList>
    </citation>
    <scope>NUCLEOTIDE SEQUENCE [LARGE SCALE GENOMIC DNA]</scope>
    <source>
        <strain evidence="13 14">DSM 44166</strain>
    </source>
</reference>
<dbReference type="EMBL" id="LQPW01000163">
    <property type="protein sequence ID" value="ORW90407.1"/>
    <property type="molecule type" value="Genomic_DNA"/>
</dbReference>
<accession>A0A1X2DQD3</accession>
<feature type="transmembrane region" description="Helical" evidence="12">
    <location>
        <begin position="53"/>
        <end position="76"/>
    </location>
</feature>
<dbReference type="PANTHER" id="PTHR40765:SF2">
    <property type="entry name" value="ESX-2 SECRETION SYSTEM ATPASE ECCB2"/>
    <property type="match status" value="1"/>
</dbReference>
<evidence type="ECO:0000256" key="5">
    <source>
        <dbReference type="ARBA" id="ARBA00022519"/>
    </source>
</evidence>
<dbReference type="AlphaFoldDB" id="A0A1X2DQD3"/>
<protein>
    <submittedName>
        <fullName evidence="13">Type VII secretion protein EccB</fullName>
    </submittedName>
</protein>
<evidence type="ECO:0000256" key="10">
    <source>
        <dbReference type="ARBA" id="ARBA00022989"/>
    </source>
</evidence>
<evidence type="ECO:0000256" key="9">
    <source>
        <dbReference type="ARBA" id="ARBA00022840"/>
    </source>
</evidence>
<dbReference type="OrthoDB" id="3847604at2"/>
<keyword evidence="6 12" id="KW-0812">Transmembrane</keyword>
<gene>
    <name evidence="13" type="ORF">AWC27_11125</name>
</gene>
<evidence type="ECO:0000256" key="12">
    <source>
        <dbReference type="SAM" id="Phobius"/>
    </source>
</evidence>
<evidence type="ECO:0000256" key="1">
    <source>
        <dbReference type="ARBA" id="ARBA00004377"/>
    </source>
</evidence>
<dbReference type="Gene3D" id="3.30.2390.20">
    <property type="entry name" value="Type VII secretion system EccB, repeat 1 domain"/>
    <property type="match status" value="1"/>
</dbReference>
<organism evidence="13 14">
    <name type="scientific">Mycobacterium szulgai</name>
    <dbReference type="NCBI Taxonomy" id="1787"/>
    <lineage>
        <taxon>Bacteria</taxon>
        <taxon>Bacillati</taxon>
        <taxon>Actinomycetota</taxon>
        <taxon>Actinomycetes</taxon>
        <taxon>Mycobacteriales</taxon>
        <taxon>Mycobacteriaceae</taxon>
        <taxon>Mycobacterium</taxon>
    </lineage>
</organism>
<keyword evidence="5" id="KW-0997">Cell inner membrane</keyword>
<sequence>MAEDSRGQRGSGYGLGLSTRTQVTGYQFLARRTAMALTRWRVRMEIEPGRRQTLAVVASISAALVICLGALLWSFISPSGQINESPIIADRDSGALYVRVGDRLYPALNLASARLITGRADNPHLVKASQIASLPHGPLVGIPGAPSEFAPKSPAASSWLVCDTVATSTGVGTPGGVTVTVIDGTPDLTNHRRTLTGSDAVVLNYGGNTWVVREGRRSKIDATDRSVLLPLGLTPEQVSQAKPMSHALYDALPVGPELLVPEVPNVGAPATFPGAPGPVGTVLVTPQISGPQQYSLVLVDGVQTLPPLVAQIMQNAGRPGNTKPVTIEPSALAKMPVVNRLDLSAYPDNPLNVLDIRENPSTCWWWERTAGENRARVQVIAGPTLPISQHEMKRVVSLVKADMTGREADQVYFGPNYANFVAVTGNNPAAQTAESLWWLTNAGARFGVEDSKEAREALGLTLQPSLAPWVALRLLPQGPTLSRADALVEHDTLPMDMTPAELVVPK</sequence>
<dbReference type="PANTHER" id="PTHR40765">
    <property type="entry name" value="ESX-2 SECRETION SYSTEM ATPASE ECCB2"/>
    <property type="match status" value="1"/>
</dbReference>
<dbReference type="NCBIfam" id="TIGR03919">
    <property type="entry name" value="T7SS_EccB"/>
    <property type="match status" value="1"/>
</dbReference>
<evidence type="ECO:0000256" key="2">
    <source>
        <dbReference type="ARBA" id="ARBA00008149"/>
    </source>
</evidence>
<evidence type="ECO:0000256" key="7">
    <source>
        <dbReference type="ARBA" id="ARBA00022741"/>
    </source>
</evidence>
<dbReference type="Pfam" id="PF05108">
    <property type="entry name" value="T7SS_ESX1_EccB"/>
    <property type="match status" value="1"/>
</dbReference>
<keyword evidence="8" id="KW-0378">Hydrolase</keyword>
<keyword evidence="14" id="KW-1185">Reference proteome</keyword>
<evidence type="ECO:0000313" key="14">
    <source>
        <dbReference type="Proteomes" id="UP000193317"/>
    </source>
</evidence>
<keyword evidence="3" id="KW-0813">Transport</keyword>
<keyword evidence="9" id="KW-0067">ATP-binding</keyword>
<comment type="similarity">
    <text evidence="2">Belongs to the EccB family.</text>
</comment>
<comment type="subcellular location">
    <subcellularLocation>
        <location evidence="1">Cell inner membrane</location>
        <topology evidence="1">Single-pass membrane protein</topology>
    </subcellularLocation>
</comment>
<evidence type="ECO:0000256" key="8">
    <source>
        <dbReference type="ARBA" id="ARBA00022801"/>
    </source>
</evidence>
<dbReference type="STRING" id="1787.A5725_14135"/>
<dbReference type="GO" id="GO:0005576">
    <property type="term" value="C:extracellular region"/>
    <property type="evidence" value="ECO:0007669"/>
    <property type="project" value="TreeGrafter"/>
</dbReference>
<name>A0A1X2DQD3_MYCSZ</name>
<dbReference type="GO" id="GO:0005524">
    <property type="term" value="F:ATP binding"/>
    <property type="evidence" value="ECO:0007669"/>
    <property type="project" value="UniProtKB-KW"/>
</dbReference>
<dbReference type="GO" id="GO:0016787">
    <property type="term" value="F:hydrolase activity"/>
    <property type="evidence" value="ECO:0007669"/>
    <property type="project" value="UniProtKB-KW"/>
</dbReference>
<dbReference type="InterPro" id="IPR044857">
    <property type="entry name" value="T7SS_EccB_R1"/>
</dbReference>
<dbReference type="FunFam" id="3.30.2390.20:FF:000001">
    <property type="entry name" value="ESX-1 secretion system ATPase EccB1"/>
    <property type="match status" value="1"/>
</dbReference>
<dbReference type="Proteomes" id="UP000193317">
    <property type="component" value="Unassembled WGS sequence"/>
</dbReference>
<comment type="caution">
    <text evidence="13">The sequence shown here is derived from an EMBL/GenBank/DDBJ whole genome shotgun (WGS) entry which is preliminary data.</text>
</comment>
<evidence type="ECO:0000313" key="13">
    <source>
        <dbReference type="EMBL" id="ORW90407.1"/>
    </source>
</evidence>
<dbReference type="GO" id="GO:0005886">
    <property type="term" value="C:plasma membrane"/>
    <property type="evidence" value="ECO:0007669"/>
    <property type="project" value="UniProtKB-SubCell"/>
</dbReference>
<dbReference type="InterPro" id="IPR007795">
    <property type="entry name" value="T7SS_EccB"/>
</dbReference>
<dbReference type="RefSeq" id="WP_085672881.1">
    <property type="nucleotide sequence ID" value="NZ_JACKRU010000372.1"/>
</dbReference>
<dbReference type="InterPro" id="IPR042485">
    <property type="entry name" value="T7SS_EccB_R3"/>
</dbReference>
<evidence type="ECO:0000256" key="6">
    <source>
        <dbReference type="ARBA" id="ARBA00022692"/>
    </source>
</evidence>
<keyword evidence="4" id="KW-1003">Cell membrane</keyword>
<keyword evidence="10 12" id="KW-1133">Transmembrane helix</keyword>
<dbReference type="Gene3D" id="2.40.50.910">
    <property type="entry name" value="Type VII secretion system EccB, repeat 3 domain"/>
    <property type="match status" value="1"/>
</dbReference>
<keyword evidence="11 12" id="KW-0472">Membrane</keyword>
<evidence type="ECO:0000256" key="3">
    <source>
        <dbReference type="ARBA" id="ARBA00022448"/>
    </source>
</evidence>
<evidence type="ECO:0000256" key="11">
    <source>
        <dbReference type="ARBA" id="ARBA00023136"/>
    </source>
</evidence>
<evidence type="ECO:0000256" key="4">
    <source>
        <dbReference type="ARBA" id="ARBA00022475"/>
    </source>
</evidence>